<dbReference type="InterPro" id="IPR050557">
    <property type="entry name" value="RTX_toxin/Mannuronan_C5-epim"/>
</dbReference>
<dbReference type="Gene3D" id="3.40.33.10">
    <property type="entry name" value="CAP"/>
    <property type="match status" value="1"/>
</dbReference>
<feature type="domain" description="SCP" evidence="3">
    <location>
        <begin position="69"/>
        <end position="190"/>
    </location>
</feature>
<dbReference type="STRING" id="93684.SAMN05421853_10711"/>
<dbReference type="PANTHER" id="PTHR38340">
    <property type="entry name" value="S-LAYER PROTEIN"/>
    <property type="match status" value="1"/>
</dbReference>
<dbReference type="InterPro" id="IPR035940">
    <property type="entry name" value="CAP_sf"/>
</dbReference>
<evidence type="ECO:0000256" key="2">
    <source>
        <dbReference type="ARBA" id="ARBA00022525"/>
    </source>
</evidence>
<dbReference type="SUPFAM" id="SSF51120">
    <property type="entry name" value="beta-Roll"/>
    <property type="match status" value="2"/>
</dbReference>
<dbReference type="PRINTS" id="PR00313">
    <property type="entry name" value="CABNDNGRPT"/>
</dbReference>
<reference evidence="5" key="1">
    <citation type="submission" date="2016-10" db="EMBL/GenBank/DDBJ databases">
        <authorList>
            <person name="Varghese N."/>
            <person name="Submissions S."/>
        </authorList>
    </citation>
    <scope>NUCLEOTIDE SEQUENCE [LARGE SCALE GENOMIC DNA]</scope>
    <source>
        <strain evidence="5">JCM 10271</strain>
    </source>
</reference>
<keyword evidence="2" id="KW-0964">Secreted</keyword>
<dbReference type="RefSeq" id="WP_093011863.1">
    <property type="nucleotide sequence ID" value="NZ_FOXV01000007.1"/>
</dbReference>
<dbReference type="EMBL" id="FOXV01000007">
    <property type="protein sequence ID" value="SFQ48713.1"/>
    <property type="molecule type" value="Genomic_DNA"/>
</dbReference>
<dbReference type="Gene3D" id="2.150.10.10">
    <property type="entry name" value="Serralysin-like metalloprotease, C-terminal"/>
    <property type="match status" value="3"/>
</dbReference>
<dbReference type="Pfam" id="PF00188">
    <property type="entry name" value="CAP"/>
    <property type="match status" value="1"/>
</dbReference>
<accession>A0A1I5YWR7</accession>
<protein>
    <submittedName>
        <fullName evidence="4">Hemolysin-type calcium-binding repeat-containing protein</fullName>
    </submittedName>
</protein>
<evidence type="ECO:0000256" key="1">
    <source>
        <dbReference type="ARBA" id="ARBA00004613"/>
    </source>
</evidence>
<dbReference type="GO" id="GO:0005576">
    <property type="term" value="C:extracellular region"/>
    <property type="evidence" value="ECO:0007669"/>
    <property type="project" value="UniProtKB-SubCell"/>
</dbReference>
<organism evidence="4 5">
    <name type="scientific">Roseivivax halotolerans</name>
    <dbReference type="NCBI Taxonomy" id="93684"/>
    <lineage>
        <taxon>Bacteria</taxon>
        <taxon>Pseudomonadati</taxon>
        <taxon>Pseudomonadota</taxon>
        <taxon>Alphaproteobacteria</taxon>
        <taxon>Rhodobacterales</taxon>
        <taxon>Roseobacteraceae</taxon>
        <taxon>Roseivivax</taxon>
    </lineage>
</organism>
<dbReference type="CDD" id="cd05379">
    <property type="entry name" value="CAP_bacterial"/>
    <property type="match status" value="1"/>
</dbReference>
<dbReference type="AlphaFoldDB" id="A0A1I5YWR7"/>
<dbReference type="Pfam" id="PF13620">
    <property type="entry name" value="CarboxypepD_reg"/>
    <property type="match status" value="1"/>
</dbReference>
<comment type="subcellular location">
    <subcellularLocation>
        <location evidence="1">Secreted</location>
    </subcellularLocation>
</comment>
<dbReference type="InterPro" id="IPR014044">
    <property type="entry name" value="CAP_dom"/>
</dbReference>
<dbReference type="InterPro" id="IPR001343">
    <property type="entry name" value="Hemolysn_Ca-bd"/>
</dbReference>
<dbReference type="InterPro" id="IPR008969">
    <property type="entry name" value="CarboxyPept-like_regulatory"/>
</dbReference>
<dbReference type="GO" id="GO:0005509">
    <property type="term" value="F:calcium ion binding"/>
    <property type="evidence" value="ECO:0007669"/>
    <property type="project" value="InterPro"/>
</dbReference>
<dbReference type="Proteomes" id="UP000243106">
    <property type="component" value="Unassembled WGS sequence"/>
</dbReference>
<evidence type="ECO:0000313" key="4">
    <source>
        <dbReference type="EMBL" id="SFQ48713.1"/>
    </source>
</evidence>
<sequence length="572" mass="58337">MPIYIPQPDVTPSVAEQYYLCLINRDRADPAGAYDRLLAEATPGTEAALAYFGVSLSLLEDQLAAFPPVPPLAWNASLAISAERHSLLIVEYDEQSHNLPGEPGLYQRIVEAGYNDARALAENVYAYSDGPLHGHAAFLIDWGYGPGGMQSPAGHRIAILSPTYTEIGIGIVTDADSDTRVETEIVTQHFGTTWSPEAQIVGVVIDDRDGDDFYDPGEGLGGVTVTASGGGETYVTTSWASGGYQMQLPPGTYVVTFSGGGLEGEITETVTIAASNVGLDVEADDAVLRPAALMGGGGADLLAGDARAEMIEGRGGNDSLSGGGGNDTIFGGTGFDEIHGGDEADWIEAAGGFDTVSGGAGDDTILGQAGADSLSGDAGDDVLKGGIGPDALMGGSGDDWLEAGDGADFLQGHDGSDTLLGQAGADTLDGGPGHDLLQGGINRDVLMGGAGNDRLEGGDGFDRLDGGEGNDTLLGQAGNDTLVGGDGDDLLHGGIGTDVFVFAPGGGQDVIVHYQPGIDVIHLEASLAPDGVAGLDAETVGNDLVIILADGGEITFDGIRTLTEIEADFVLI</sequence>
<dbReference type="SUPFAM" id="SSF49464">
    <property type="entry name" value="Carboxypeptidase regulatory domain-like"/>
    <property type="match status" value="1"/>
</dbReference>
<evidence type="ECO:0000313" key="5">
    <source>
        <dbReference type="Proteomes" id="UP000243106"/>
    </source>
</evidence>
<name>A0A1I5YWR7_9RHOB</name>
<dbReference type="PROSITE" id="PS00330">
    <property type="entry name" value="HEMOLYSIN_CALCIUM"/>
    <property type="match status" value="2"/>
</dbReference>
<dbReference type="Pfam" id="PF00353">
    <property type="entry name" value="HemolysinCabind"/>
    <property type="match status" value="5"/>
</dbReference>
<dbReference type="InterPro" id="IPR011049">
    <property type="entry name" value="Serralysin-like_metalloprot_C"/>
</dbReference>
<keyword evidence="5" id="KW-1185">Reference proteome</keyword>
<gene>
    <name evidence="4" type="ORF">SAMN05421853_10711</name>
</gene>
<proteinExistence type="predicted"/>
<dbReference type="SUPFAM" id="SSF55797">
    <property type="entry name" value="PR-1-like"/>
    <property type="match status" value="1"/>
</dbReference>
<dbReference type="PANTHER" id="PTHR38340:SF1">
    <property type="entry name" value="S-LAYER PROTEIN"/>
    <property type="match status" value="1"/>
</dbReference>
<dbReference type="InterPro" id="IPR018511">
    <property type="entry name" value="Hemolysin-typ_Ca-bd_CS"/>
</dbReference>
<evidence type="ECO:0000259" key="3">
    <source>
        <dbReference type="Pfam" id="PF00188"/>
    </source>
</evidence>